<proteinExistence type="inferred from homology"/>
<feature type="domain" description="Septum formation inhibitor MinC C-terminal" evidence="7">
    <location>
        <begin position="120"/>
        <end position="221"/>
    </location>
</feature>
<dbReference type="SUPFAM" id="SSF63848">
    <property type="entry name" value="Cell-division inhibitor MinC, C-terminal domain"/>
    <property type="match status" value="1"/>
</dbReference>
<name>A0A0X8JPM3_9BACT</name>
<evidence type="ECO:0000256" key="3">
    <source>
        <dbReference type="ARBA" id="ARBA00023210"/>
    </source>
</evidence>
<evidence type="ECO:0000256" key="1">
    <source>
        <dbReference type="ARBA" id="ARBA00006291"/>
    </source>
</evidence>
<dbReference type="Gene3D" id="3.30.70.260">
    <property type="match status" value="1"/>
</dbReference>
<dbReference type="InterPro" id="IPR005526">
    <property type="entry name" value="Septum_form_inhib_MinC_C"/>
</dbReference>
<dbReference type="PANTHER" id="PTHR34108">
    <property type="entry name" value="SEPTUM SITE-DETERMINING PROTEIN MINC"/>
    <property type="match status" value="1"/>
</dbReference>
<dbReference type="GO" id="GO:0051302">
    <property type="term" value="P:regulation of cell division"/>
    <property type="evidence" value="ECO:0007669"/>
    <property type="project" value="InterPro"/>
</dbReference>
<organism evidence="9 10">
    <name type="scientific">Desulfomicrobium orale DSM 12838</name>
    <dbReference type="NCBI Taxonomy" id="888061"/>
    <lineage>
        <taxon>Bacteria</taxon>
        <taxon>Pseudomonadati</taxon>
        <taxon>Thermodesulfobacteriota</taxon>
        <taxon>Desulfovibrionia</taxon>
        <taxon>Desulfovibrionales</taxon>
        <taxon>Desulfomicrobiaceae</taxon>
        <taxon>Desulfomicrobium</taxon>
    </lineage>
</organism>
<comment type="similarity">
    <text evidence="1 6">Belongs to the MinC family.</text>
</comment>
<dbReference type="NCBIfam" id="TIGR01222">
    <property type="entry name" value="minC"/>
    <property type="match status" value="1"/>
</dbReference>
<evidence type="ECO:0000256" key="2">
    <source>
        <dbReference type="ARBA" id="ARBA00022618"/>
    </source>
</evidence>
<dbReference type="InterPro" id="IPR016098">
    <property type="entry name" value="CAP/MinC_C"/>
</dbReference>
<dbReference type="Pfam" id="PF03775">
    <property type="entry name" value="MinC_C"/>
    <property type="match status" value="1"/>
</dbReference>
<dbReference type="InterPro" id="IPR036145">
    <property type="entry name" value="MinC_C_sf"/>
</dbReference>
<dbReference type="KEGG" id="doa:AXF15_03070"/>
<evidence type="ECO:0000256" key="4">
    <source>
        <dbReference type="ARBA" id="ARBA00023306"/>
    </source>
</evidence>
<dbReference type="InterPro" id="IPR013033">
    <property type="entry name" value="MinC"/>
</dbReference>
<evidence type="ECO:0000313" key="10">
    <source>
        <dbReference type="Proteomes" id="UP000063964"/>
    </source>
</evidence>
<accession>A0A0X8JPM3</accession>
<evidence type="ECO:0000259" key="8">
    <source>
        <dbReference type="Pfam" id="PF05209"/>
    </source>
</evidence>
<dbReference type="STRING" id="888061.AXF15_03070"/>
<dbReference type="GO" id="GO:0000902">
    <property type="term" value="P:cell morphogenesis"/>
    <property type="evidence" value="ECO:0007669"/>
    <property type="project" value="InterPro"/>
</dbReference>
<dbReference type="RefSeq" id="WP_066603178.1">
    <property type="nucleotide sequence ID" value="NZ_CP014230.1"/>
</dbReference>
<keyword evidence="2 6" id="KW-0132">Cell division</keyword>
<evidence type="ECO:0000259" key="7">
    <source>
        <dbReference type="Pfam" id="PF03775"/>
    </source>
</evidence>
<reference evidence="10" key="1">
    <citation type="submission" date="2016-02" db="EMBL/GenBank/DDBJ databases">
        <authorList>
            <person name="Holder M.E."/>
            <person name="Ajami N.J."/>
            <person name="Petrosino J.F."/>
        </authorList>
    </citation>
    <scope>NUCLEOTIDE SEQUENCE [LARGE SCALE GENOMIC DNA]</scope>
    <source>
        <strain evidence="10">DSM 12838</strain>
    </source>
</reference>
<dbReference type="GO" id="GO:0000917">
    <property type="term" value="P:division septum assembly"/>
    <property type="evidence" value="ECO:0007669"/>
    <property type="project" value="UniProtKB-KW"/>
</dbReference>
<protein>
    <recommendedName>
        <fullName evidence="6">Probable septum site-determining protein MinC</fullName>
    </recommendedName>
</protein>
<evidence type="ECO:0000256" key="5">
    <source>
        <dbReference type="ARBA" id="ARBA00025606"/>
    </source>
</evidence>
<evidence type="ECO:0000256" key="6">
    <source>
        <dbReference type="HAMAP-Rule" id="MF_00267"/>
    </source>
</evidence>
<dbReference type="Proteomes" id="UP000063964">
    <property type="component" value="Chromosome"/>
</dbReference>
<dbReference type="InterPro" id="IPR007874">
    <property type="entry name" value="MinC_N"/>
</dbReference>
<keyword evidence="10" id="KW-1185">Reference proteome</keyword>
<keyword evidence="3 6" id="KW-0717">Septation</keyword>
<dbReference type="EMBL" id="CP014230">
    <property type="protein sequence ID" value="AMD92188.1"/>
    <property type="molecule type" value="Genomic_DNA"/>
</dbReference>
<dbReference type="GO" id="GO:1901891">
    <property type="term" value="P:regulation of cell septum assembly"/>
    <property type="evidence" value="ECO:0007669"/>
    <property type="project" value="InterPro"/>
</dbReference>
<keyword evidence="4 6" id="KW-0131">Cell cycle</keyword>
<sequence length="223" mass="24238">MPSFEIKGKVAPCTLFRPLTTNLAVLTRDVEKRLGETPEFFRNMAVIVDFSALGQLREGMDLTGLVRLLREKGMMPVGIQGGNEFHERLAPNLHLGVFPEGRQSPARPASGEKAGHETLVVDKPVRSGQQIYARGRDLIVLAPVGPGAEVISDGNIHVYAALRGRALAGVMGNESARIFCRELRAELVSVAGLYRVSEDMPQETLGGPAQIRLAGRQLLIESF</sequence>
<gene>
    <name evidence="6" type="primary">minC</name>
    <name evidence="9" type="ORF">AXF15_03070</name>
</gene>
<dbReference type="HAMAP" id="MF_00267">
    <property type="entry name" value="MinC"/>
    <property type="match status" value="1"/>
</dbReference>
<evidence type="ECO:0000313" key="9">
    <source>
        <dbReference type="EMBL" id="AMD92188.1"/>
    </source>
</evidence>
<dbReference type="AlphaFoldDB" id="A0A0X8JPM3"/>
<dbReference type="Gene3D" id="2.160.20.70">
    <property type="match status" value="1"/>
</dbReference>
<dbReference type="PANTHER" id="PTHR34108:SF1">
    <property type="entry name" value="SEPTUM SITE-DETERMINING PROTEIN MINC"/>
    <property type="match status" value="1"/>
</dbReference>
<dbReference type="Pfam" id="PF05209">
    <property type="entry name" value="MinC_N"/>
    <property type="match status" value="1"/>
</dbReference>
<feature type="domain" description="Septum formation inhibitor MinC N-terminal" evidence="8">
    <location>
        <begin position="4"/>
        <end position="76"/>
    </location>
</feature>
<comment type="function">
    <text evidence="5 6">Cell division inhibitor that blocks the formation of polar Z ring septums. Rapidly oscillates between the poles of the cell to destabilize FtsZ filaments that have formed before they mature into polar Z rings. Prevents FtsZ polymerization.</text>
</comment>
<comment type="subunit">
    <text evidence="6">Interacts with MinD and FtsZ.</text>
</comment>